<dbReference type="EC" id="4.2.1.84" evidence="3"/>
<dbReference type="GO" id="GO:0046914">
    <property type="term" value="F:transition metal ion binding"/>
    <property type="evidence" value="ECO:0007669"/>
    <property type="project" value="InterPro"/>
</dbReference>
<gene>
    <name evidence="8" type="ORF">A8950_3249</name>
</gene>
<dbReference type="InterPro" id="IPR008990">
    <property type="entry name" value="Elect_transpt_acc-like_dom_sf"/>
</dbReference>
<dbReference type="AlphaFoldDB" id="A0A4R6WJJ2"/>
<dbReference type="RefSeq" id="WP_133614705.1">
    <property type="nucleotide sequence ID" value="NZ_SNYW01000012.1"/>
</dbReference>
<dbReference type="Pfam" id="PF02211">
    <property type="entry name" value="NHase_beta_C"/>
    <property type="match status" value="1"/>
</dbReference>
<name>A0A4R6WJJ2_9PROT</name>
<evidence type="ECO:0000256" key="3">
    <source>
        <dbReference type="ARBA" id="ARBA00013079"/>
    </source>
</evidence>
<dbReference type="EMBL" id="SNYW01000012">
    <property type="protein sequence ID" value="TDQ78788.1"/>
    <property type="molecule type" value="Genomic_DNA"/>
</dbReference>
<comment type="caution">
    <text evidence="8">The sequence shown here is derived from an EMBL/GenBank/DDBJ whole genome shotgun (WGS) entry which is preliminary data.</text>
</comment>
<proteinExistence type="inferred from homology"/>
<evidence type="ECO:0000256" key="5">
    <source>
        <dbReference type="ARBA" id="ARBA00044877"/>
    </source>
</evidence>
<feature type="domain" description="Nitrile hydratase beta subunit" evidence="6">
    <location>
        <begin position="128"/>
        <end position="222"/>
    </location>
</feature>
<dbReference type="InterPro" id="IPR024690">
    <property type="entry name" value="CN_hydtase_beta_dom_C"/>
</dbReference>
<keyword evidence="9" id="KW-1185">Reference proteome</keyword>
<dbReference type="Gene3D" id="2.30.30.50">
    <property type="match status" value="1"/>
</dbReference>
<protein>
    <recommendedName>
        <fullName evidence="3">nitrile hydratase</fullName>
        <ecNumber evidence="3">4.2.1.84</ecNumber>
    </recommendedName>
</protein>
<evidence type="ECO:0000259" key="7">
    <source>
        <dbReference type="Pfam" id="PF21006"/>
    </source>
</evidence>
<evidence type="ECO:0000256" key="2">
    <source>
        <dbReference type="ARBA" id="ARBA00009098"/>
    </source>
</evidence>
<evidence type="ECO:0000313" key="8">
    <source>
        <dbReference type="EMBL" id="TDQ78788.1"/>
    </source>
</evidence>
<reference evidence="8 9" key="1">
    <citation type="submission" date="2019-03" db="EMBL/GenBank/DDBJ databases">
        <title>Genomic Encyclopedia of Type Strains, Phase III (KMG-III): the genomes of soil and plant-associated and newly described type strains.</title>
        <authorList>
            <person name="Whitman W."/>
        </authorList>
    </citation>
    <scope>NUCLEOTIDE SEQUENCE [LARGE SCALE GENOMIC DNA]</scope>
    <source>
        <strain evidence="8 9">CGMCC 1.7660</strain>
    </source>
</reference>
<comment type="similarity">
    <text evidence="2">Belongs to the nitrile hydratase subunit beta family.</text>
</comment>
<dbReference type="InterPro" id="IPR003168">
    <property type="entry name" value="Nitrile_hydratase_bsu"/>
</dbReference>
<organism evidence="8 9">
    <name type="scientific">Dongia mobilis</name>
    <dbReference type="NCBI Taxonomy" id="578943"/>
    <lineage>
        <taxon>Bacteria</taxon>
        <taxon>Pseudomonadati</taxon>
        <taxon>Pseudomonadota</taxon>
        <taxon>Alphaproteobacteria</taxon>
        <taxon>Rhodospirillales</taxon>
        <taxon>Dongiaceae</taxon>
        <taxon>Dongia</taxon>
    </lineage>
</organism>
<dbReference type="InterPro" id="IPR049054">
    <property type="entry name" value="CN_hydtase_beta-like_N"/>
</dbReference>
<evidence type="ECO:0000259" key="6">
    <source>
        <dbReference type="Pfam" id="PF02211"/>
    </source>
</evidence>
<keyword evidence="4" id="KW-0456">Lyase</keyword>
<feature type="domain" description="Nitrile hydratase beta subunit-like N-terminal" evidence="7">
    <location>
        <begin position="8"/>
        <end position="107"/>
    </location>
</feature>
<evidence type="ECO:0000256" key="1">
    <source>
        <dbReference type="ARBA" id="ARBA00004042"/>
    </source>
</evidence>
<dbReference type="Gene3D" id="1.10.472.20">
    <property type="entry name" value="Nitrile hydratase, beta subunit"/>
    <property type="match status" value="1"/>
</dbReference>
<dbReference type="GO" id="GO:0018822">
    <property type="term" value="F:nitrile hydratase activity"/>
    <property type="evidence" value="ECO:0007669"/>
    <property type="project" value="UniProtKB-EC"/>
</dbReference>
<evidence type="ECO:0000313" key="9">
    <source>
        <dbReference type="Proteomes" id="UP000295783"/>
    </source>
</evidence>
<dbReference type="SUPFAM" id="SSF50090">
    <property type="entry name" value="Electron transport accessory proteins"/>
    <property type="match status" value="1"/>
</dbReference>
<dbReference type="NCBIfam" id="TIGR03888">
    <property type="entry name" value="nitrile_beta"/>
    <property type="match status" value="1"/>
</dbReference>
<comment type="catalytic activity">
    <reaction evidence="5">
        <text>an aliphatic primary amide = an aliphatic nitrile + H2O</text>
        <dbReference type="Rhea" id="RHEA:12673"/>
        <dbReference type="ChEBI" id="CHEBI:15377"/>
        <dbReference type="ChEBI" id="CHEBI:65285"/>
        <dbReference type="ChEBI" id="CHEBI:80291"/>
        <dbReference type="EC" id="4.2.1.84"/>
    </reaction>
</comment>
<dbReference type="Proteomes" id="UP000295783">
    <property type="component" value="Unassembled WGS sequence"/>
</dbReference>
<evidence type="ECO:0000256" key="4">
    <source>
        <dbReference type="ARBA" id="ARBA00023239"/>
    </source>
</evidence>
<sequence>MTQEKSLRVHDMGGRNGLGPVVMDADEAPFHADWEARMWGINEAMTGAPGWTLDWWRHVRELIPAEDYLTRPYFDQWMQVYAAMMVDDGWASIGEIARGKAVRPAPQVSPPMPASDVLAASRRTTDFRRDTDRQPAFKVGAYVKTIRIGGIAHTRLPAYAMERAGVVHAYRGNHIVPDEMARGREMAEPLYTIAFSRADLWPEAAGSRDRIFVDLWERYLEPR</sequence>
<accession>A0A4R6WJJ2</accession>
<dbReference type="InterPro" id="IPR042262">
    <property type="entry name" value="CN_hydtase_beta_C"/>
</dbReference>
<dbReference type="OrthoDB" id="3478924at2"/>
<comment type="function">
    <text evidence="1">NHase catalyzes the hydration of various nitrile compounds to the corresponding amides.</text>
</comment>
<dbReference type="Pfam" id="PF21006">
    <property type="entry name" value="NHase_beta_N"/>
    <property type="match status" value="1"/>
</dbReference>